<dbReference type="KEGG" id="cpi:Cpin_3254"/>
<evidence type="ECO:0000259" key="3">
    <source>
        <dbReference type="PROSITE" id="PS50977"/>
    </source>
</evidence>
<protein>
    <submittedName>
        <fullName evidence="4">Transcriptional regulator, TetR family</fullName>
    </submittedName>
</protein>
<dbReference type="InterPro" id="IPR050624">
    <property type="entry name" value="HTH-type_Tx_Regulator"/>
</dbReference>
<evidence type="ECO:0000256" key="1">
    <source>
        <dbReference type="ARBA" id="ARBA00023125"/>
    </source>
</evidence>
<evidence type="ECO:0000256" key="2">
    <source>
        <dbReference type="PROSITE-ProRule" id="PRU00335"/>
    </source>
</evidence>
<sequence length="195" mass="22450">MRNRDENKELMIREKAIAMIVSEGFDGLSMQKLAKEVNISASTIYIYFKNREDLLNQLYMGVQHTFEKDALTGFSPEMSFADGLWLQWKNRLKNINQHPVAYQFYEQFRNSPLINHEDIKPATFRKAMNDFVSNAVKRGEIKDLSPELFWAIAYGPFYTLVRFHLSNANMAGAAFSLTEKKLKKALELVLAALAT</sequence>
<evidence type="ECO:0000313" key="5">
    <source>
        <dbReference type="Proteomes" id="UP000002215"/>
    </source>
</evidence>
<dbReference type="GO" id="GO:0003677">
    <property type="term" value="F:DNA binding"/>
    <property type="evidence" value="ECO:0007669"/>
    <property type="project" value="UniProtKB-UniRule"/>
</dbReference>
<reference evidence="4 5" key="2">
    <citation type="journal article" date="2010" name="Stand. Genomic Sci.">
        <title>Complete genome sequence of Chitinophaga pinensis type strain (UQM 2034).</title>
        <authorList>
            <person name="Glavina Del Rio T."/>
            <person name="Abt B."/>
            <person name="Spring S."/>
            <person name="Lapidus A."/>
            <person name="Nolan M."/>
            <person name="Tice H."/>
            <person name="Copeland A."/>
            <person name="Cheng J.F."/>
            <person name="Chen F."/>
            <person name="Bruce D."/>
            <person name="Goodwin L."/>
            <person name="Pitluck S."/>
            <person name="Ivanova N."/>
            <person name="Mavromatis K."/>
            <person name="Mikhailova N."/>
            <person name="Pati A."/>
            <person name="Chen A."/>
            <person name="Palaniappan K."/>
            <person name="Land M."/>
            <person name="Hauser L."/>
            <person name="Chang Y.J."/>
            <person name="Jeffries C.D."/>
            <person name="Chain P."/>
            <person name="Saunders E."/>
            <person name="Detter J.C."/>
            <person name="Brettin T."/>
            <person name="Rohde M."/>
            <person name="Goker M."/>
            <person name="Bristow J."/>
            <person name="Eisen J.A."/>
            <person name="Markowitz V."/>
            <person name="Hugenholtz P."/>
            <person name="Kyrpides N.C."/>
            <person name="Klenk H.P."/>
            <person name="Lucas S."/>
        </authorList>
    </citation>
    <scope>NUCLEOTIDE SEQUENCE [LARGE SCALE GENOMIC DNA]</scope>
    <source>
        <strain evidence="5">ATCC 43595 / DSM 2588 / LMG 13176 / NBRC 15968 / NCIMB 11800 / UQM 2034</strain>
    </source>
</reference>
<accession>A0A979G4S7</accession>
<dbReference type="OrthoDB" id="6430772at2"/>
<dbReference type="PANTHER" id="PTHR43479:SF11">
    <property type="entry name" value="ACREF_ENVCD OPERON REPRESSOR-RELATED"/>
    <property type="match status" value="1"/>
</dbReference>
<dbReference type="AlphaFoldDB" id="A0A979G4S7"/>
<dbReference type="InterPro" id="IPR009057">
    <property type="entry name" value="Homeodomain-like_sf"/>
</dbReference>
<dbReference type="Proteomes" id="UP000002215">
    <property type="component" value="Chromosome"/>
</dbReference>
<keyword evidence="1 2" id="KW-0238">DNA-binding</keyword>
<dbReference type="InterPro" id="IPR001647">
    <property type="entry name" value="HTH_TetR"/>
</dbReference>
<dbReference type="SUPFAM" id="SSF46689">
    <property type="entry name" value="Homeodomain-like"/>
    <property type="match status" value="1"/>
</dbReference>
<feature type="DNA-binding region" description="H-T-H motif" evidence="2">
    <location>
        <begin position="29"/>
        <end position="48"/>
    </location>
</feature>
<dbReference type="PROSITE" id="PS50977">
    <property type="entry name" value="HTH_TETR_2"/>
    <property type="match status" value="1"/>
</dbReference>
<organism evidence="4 5">
    <name type="scientific">Chitinophaga pinensis (strain ATCC 43595 / DSM 2588 / LMG 13176 / NBRC 15968 / NCIMB 11800 / UQM 2034)</name>
    <dbReference type="NCBI Taxonomy" id="485918"/>
    <lineage>
        <taxon>Bacteria</taxon>
        <taxon>Pseudomonadati</taxon>
        <taxon>Bacteroidota</taxon>
        <taxon>Chitinophagia</taxon>
        <taxon>Chitinophagales</taxon>
        <taxon>Chitinophagaceae</taxon>
        <taxon>Chitinophaga</taxon>
    </lineage>
</organism>
<name>A0A979G4S7_CHIPD</name>
<dbReference type="EMBL" id="CP001699">
    <property type="protein sequence ID" value="ACU60721.1"/>
    <property type="molecule type" value="Genomic_DNA"/>
</dbReference>
<dbReference type="Gene3D" id="1.10.357.10">
    <property type="entry name" value="Tetracycline Repressor, domain 2"/>
    <property type="match status" value="1"/>
</dbReference>
<reference evidence="5" key="1">
    <citation type="submission" date="2009-08" db="EMBL/GenBank/DDBJ databases">
        <title>The complete genome of Chitinophaga pinensis DSM 2588.</title>
        <authorList>
            <consortium name="US DOE Joint Genome Institute (JGI-PGF)"/>
            <person name="Lucas S."/>
            <person name="Copeland A."/>
            <person name="Lapidus A."/>
            <person name="Glavina del Rio T."/>
            <person name="Dalin E."/>
            <person name="Tice H."/>
            <person name="Bruce D."/>
            <person name="Goodwin L."/>
            <person name="Pitluck S."/>
            <person name="Kyrpides N."/>
            <person name="Mavromatis K."/>
            <person name="Ivanova N."/>
            <person name="Mikhailova N."/>
            <person name="Sims D."/>
            <person name="Meinche L."/>
            <person name="Brettin T."/>
            <person name="Detter J.C."/>
            <person name="Han C."/>
            <person name="Larimer F."/>
            <person name="Land M."/>
            <person name="Hauser L."/>
            <person name="Markowitz V."/>
            <person name="Cheng J.-F."/>
            <person name="Hugenholtz P."/>
            <person name="Woyke T."/>
            <person name="Wu D."/>
            <person name="Spring S."/>
            <person name="Klenk H.-P."/>
            <person name="Eisen J.A."/>
        </authorList>
    </citation>
    <scope>NUCLEOTIDE SEQUENCE [LARGE SCALE GENOMIC DNA]</scope>
    <source>
        <strain evidence="5">ATCC 43595 / DSM 2588 / LMG 13176 / NBRC 15968 / NCIMB 11800 / UQM 2034</strain>
    </source>
</reference>
<dbReference type="Pfam" id="PF00440">
    <property type="entry name" value="TetR_N"/>
    <property type="match status" value="1"/>
</dbReference>
<evidence type="ECO:0000313" key="4">
    <source>
        <dbReference type="EMBL" id="ACU60721.1"/>
    </source>
</evidence>
<dbReference type="RefSeq" id="WP_012790897.1">
    <property type="nucleotide sequence ID" value="NC_013132.1"/>
</dbReference>
<proteinExistence type="predicted"/>
<dbReference type="PANTHER" id="PTHR43479">
    <property type="entry name" value="ACREF/ENVCD OPERON REPRESSOR-RELATED"/>
    <property type="match status" value="1"/>
</dbReference>
<gene>
    <name evidence="4" type="ordered locus">Cpin_3254</name>
</gene>
<feature type="domain" description="HTH tetR-type" evidence="3">
    <location>
        <begin position="6"/>
        <end position="66"/>
    </location>
</feature>
<dbReference type="PRINTS" id="PR00455">
    <property type="entry name" value="HTHTETR"/>
</dbReference>